<evidence type="ECO:0000313" key="1">
    <source>
        <dbReference type="EMBL" id="MFC3705751.1"/>
    </source>
</evidence>
<sequence length="57" mass="6355">MPQSCIDPDPYAELDHRADAAELSEEFRKPSRVFLALRRGAPTTYSGPSGAYRRMAV</sequence>
<dbReference type="Proteomes" id="UP001595613">
    <property type="component" value="Unassembled WGS sequence"/>
</dbReference>
<dbReference type="RefSeq" id="WP_380097672.1">
    <property type="nucleotide sequence ID" value="NZ_JBHRYD010000013.1"/>
</dbReference>
<comment type="caution">
    <text evidence="1">The sequence shown here is derived from an EMBL/GenBank/DDBJ whole genome shotgun (WGS) entry which is preliminary data.</text>
</comment>
<evidence type="ECO:0000313" key="2">
    <source>
        <dbReference type="Proteomes" id="UP001595613"/>
    </source>
</evidence>
<gene>
    <name evidence="1" type="ORF">ACFOOL_13400</name>
</gene>
<reference evidence="2" key="1">
    <citation type="journal article" date="2019" name="Int. J. Syst. Evol. Microbiol.">
        <title>The Global Catalogue of Microorganisms (GCM) 10K type strain sequencing project: providing services to taxonomists for standard genome sequencing and annotation.</title>
        <authorList>
            <consortium name="The Broad Institute Genomics Platform"/>
            <consortium name="The Broad Institute Genome Sequencing Center for Infectious Disease"/>
            <person name="Wu L."/>
            <person name="Ma J."/>
        </authorList>
    </citation>
    <scope>NUCLEOTIDE SEQUENCE [LARGE SCALE GENOMIC DNA]</scope>
    <source>
        <strain evidence="2">KCTC 42281</strain>
    </source>
</reference>
<protein>
    <submittedName>
        <fullName evidence="1">Uncharacterized protein</fullName>
    </submittedName>
</protein>
<accession>A0ABV7X4K8</accession>
<keyword evidence="2" id="KW-1185">Reference proteome</keyword>
<name>A0ABV7X4K8_9HYPH</name>
<organism evidence="1 2">
    <name type="scientific">Devosia honganensis</name>
    <dbReference type="NCBI Taxonomy" id="1610527"/>
    <lineage>
        <taxon>Bacteria</taxon>
        <taxon>Pseudomonadati</taxon>
        <taxon>Pseudomonadota</taxon>
        <taxon>Alphaproteobacteria</taxon>
        <taxon>Hyphomicrobiales</taxon>
        <taxon>Devosiaceae</taxon>
        <taxon>Devosia</taxon>
    </lineage>
</organism>
<proteinExistence type="predicted"/>
<dbReference type="EMBL" id="JBHRYD010000013">
    <property type="protein sequence ID" value="MFC3705751.1"/>
    <property type="molecule type" value="Genomic_DNA"/>
</dbReference>